<organism evidence="9 10">
    <name type="scientific">Polypedilum vanderplanki</name>
    <name type="common">Sleeping chironomid midge</name>
    <dbReference type="NCBI Taxonomy" id="319348"/>
    <lineage>
        <taxon>Eukaryota</taxon>
        <taxon>Metazoa</taxon>
        <taxon>Ecdysozoa</taxon>
        <taxon>Arthropoda</taxon>
        <taxon>Hexapoda</taxon>
        <taxon>Insecta</taxon>
        <taxon>Pterygota</taxon>
        <taxon>Neoptera</taxon>
        <taxon>Endopterygota</taxon>
        <taxon>Diptera</taxon>
        <taxon>Nematocera</taxon>
        <taxon>Chironomoidea</taxon>
        <taxon>Chironomidae</taxon>
        <taxon>Chironominae</taxon>
        <taxon>Polypedilum</taxon>
        <taxon>Polypedilum</taxon>
    </lineage>
</organism>
<evidence type="ECO:0000256" key="6">
    <source>
        <dbReference type="ARBA" id="ARBA00023128"/>
    </source>
</evidence>
<evidence type="ECO:0000256" key="3">
    <source>
        <dbReference type="ARBA" id="ARBA00022692"/>
    </source>
</evidence>
<keyword evidence="5" id="KW-1133">Transmembrane helix</keyword>
<comment type="subcellular location">
    <subcellularLocation>
        <location evidence="1 8">Mitochondrion inner membrane</location>
        <topology evidence="1 8">Single-pass membrane protein</topology>
    </subcellularLocation>
</comment>
<proteinExistence type="inferred from homology"/>
<keyword evidence="4 8" id="KW-0999">Mitochondrion inner membrane</keyword>
<evidence type="ECO:0000256" key="4">
    <source>
        <dbReference type="ARBA" id="ARBA00022792"/>
    </source>
</evidence>
<dbReference type="Pfam" id="PF15884">
    <property type="entry name" value="QIL1"/>
    <property type="match status" value="1"/>
</dbReference>
<dbReference type="PANTHER" id="PTHR31816:SF3">
    <property type="entry name" value="MICOS COMPLEX SUBUNIT MIC13"/>
    <property type="match status" value="1"/>
</dbReference>
<comment type="similarity">
    <text evidence="2 8">Belongs to the MICOS complex subunit Mic13 family.</text>
</comment>
<gene>
    <name evidence="9" type="ORF">PVAND_010194</name>
</gene>
<evidence type="ECO:0000256" key="8">
    <source>
        <dbReference type="RuleBase" id="RU363009"/>
    </source>
</evidence>
<keyword evidence="7" id="KW-0472">Membrane</keyword>
<dbReference type="GO" id="GO:0044284">
    <property type="term" value="C:mitochondrial crista junction"/>
    <property type="evidence" value="ECO:0007669"/>
    <property type="project" value="TreeGrafter"/>
</dbReference>
<reference evidence="9" key="1">
    <citation type="submission" date="2021-03" db="EMBL/GenBank/DDBJ databases">
        <title>Chromosome level genome of the anhydrobiotic midge Polypedilum vanderplanki.</title>
        <authorList>
            <person name="Yoshida Y."/>
            <person name="Kikawada T."/>
            <person name="Gusev O."/>
        </authorList>
    </citation>
    <scope>NUCLEOTIDE SEQUENCE</scope>
    <source>
        <strain evidence="9">NIAS01</strain>
        <tissue evidence="9">Whole body or cell culture</tissue>
    </source>
</reference>
<comment type="subunit">
    <text evidence="8">Component of the mitochondrial contact site and cristae organizing system (MICOS) complex.</text>
</comment>
<evidence type="ECO:0000313" key="10">
    <source>
        <dbReference type="Proteomes" id="UP001107558"/>
    </source>
</evidence>
<dbReference type="PANTHER" id="PTHR31816">
    <property type="entry name" value="MICOS COMPLEX SUBUNIT MIC13"/>
    <property type="match status" value="1"/>
</dbReference>
<keyword evidence="3" id="KW-0812">Transmembrane</keyword>
<evidence type="ECO:0000256" key="7">
    <source>
        <dbReference type="ARBA" id="ARBA00023136"/>
    </source>
</evidence>
<dbReference type="InterPro" id="IPR026769">
    <property type="entry name" value="Mic13"/>
</dbReference>
<name>A0A9J6CFM1_POLVA</name>
<keyword evidence="10" id="KW-1185">Reference proteome</keyword>
<evidence type="ECO:0000256" key="2">
    <source>
        <dbReference type="ARBA" id="ARBA00006771"/>
    </source>
</evidence>
<evidence type="ECO:0000313" key="9">
    <source>
        <dbReference type="EMBL" id="KAG5680703.1"/>
    </source>
</evidence>
<dbReference type="GO" id="GO:0042407">
    <property type="term" value="P:cristae formation"/>
    <property type="evidence" value="ECO:0007669"/>
    <property type="project" value="TreeGrafter"/>
</dbReference>
<evidence type="ECO:0000256" key="5">
    <source>
        <dbReference type="ARBA" id="ARBA00022989"/>
    </source>
</evidence>
<sequence length="122" mass="14085">MGIIKFAVKSGICIYAIKYTVDEGAWASPEDAIKFKEKHCKAINENEYYQTGKSHFQTYVPMPELPQLPQKSELCYLTKYYWNNGVKSTIRFIKMTPCYVGQGMKKANNGLKQLMNQTEQKQ</sequence>
<dbReference type="Proteomes" id="UP001107558">
    <property type="component" value="Chromosome 1"/>
</dbReference>
<dbReference type="AlphaFoldDB" id="A0A9J6CFM1"/>
<evidence type="ECO:0000256" key="1">
    <source>
        <dbReference type="ARBA" id="ARBA00004434"/>
    </source>
</evidence>
<comment type="function">
    <text evidence="8">Component of the MICOS complex, a large protein complex of the mitochondrial inner membrane that plays crucial roles in the maintenance of crista junctions, inner membrane architecture, and formation of contact sites to the outer membrane.</text>
</comment>
<dbReference type="GO" id="GO:0061617">
    <property type="term" value="C:MICOS complex"/>
    <property type="evidence" value="ECO:0007669"/>
    <property type="project" value="UniProtKB-UniRule"/>
</dbReference>
<comment type="caution">
    <text evidence="9">The sequence shown here is derived from an EMBL/GenBank/DDBJ whole genome shotgun (WGS) entry which is preliminary data.</text>
</comment>
<dbReference type="OrthoDB" id="5948578at2759"/>
<keyword evidence="6 8" id="KW-0496">Mitochondrion</keyword>
<accession>A0A9J6CFM1</accession>
<dbReference type="EMBL" id="JADBJN010000001">
    <property type="protein sequence ID" value="KAG5680703.1"/>
    <property type="molecule type" value="Genomic_DNA"/>
</dbReference>
<protein>
    <recommendedName>
        <fullName evidence="8">MICOS complex subunit MIC13</fullName>
    </recommendedName>
</protein>